<evidence type="ECO:0000313" key="1">
    <source>
        <dbReference type="EMBL" id="KAB7531183.1"/>
    </source>
</evidence>
<evidence type="ECO:0000313" key="2">
    <source>
        <dbReference type="Proteomes" id="UP000429785"/>
    </source>
</evidence>
<reference evidence="1 2" key="1">
    <citation type="submission" date="2019-10" db="EMBL/GenBank/DDBJ databases">
        <title>Muricauda olearia CL-SS4 JCM15563 genome.</title>
        <authorList>
            <person name="Liu L."/>
        </authorList>
    </citation>
    <scope>NUCLEOTIDE SEQUENCE [LARGE SCALE GENOMIC DNA]</scope>
    <source>
        <strain evidence="1 2">CL-SS4</strain>
    </source>
</reference>
<dbReference type="EMBL" id="WELG01000001">
    <property type="protein sequence ID" value="KAB7531183.1"/>
    <property type="molecule type" value="Genomic_DNA"/>
</dbReference>
<dbReference type="Proteomes" id="UP000429785">
    <property type="component" value="Unassembled WGS sequence"/>
</dbReference>
<dbReference type="RefSeq" id="WP_152131013.1">
    <property type="nucleotide sequence ID" value="NZ_WELG01000001.1"/>
</dbReference>
<evidence type="ECO:0008006" key="3">
    <source>
        <dbReference type="Google" id="ProtNLM"/>
    </source>
</evidence>
<protein>
    <recommendedName>
        <fullName evidence="3">DUF5018 domain-containing protein</fullName>
    </recommendedName>
</protein>
<proteinExistence type="predicted"/>
<accession>A0A6I1E060</accession>
<dbReference type="AlphaFoldDB" id="A0A6I1E060"/>
<comment type="caution">
    <text evidence="1">The sequence shown here is derived from an EMBL/GenBank/DDBJ whole genome shotgun (WGS) entry which is preliminary data.</text>
</comment>
<organism evidence="1 2">
    <name type="scientific">Flagellimonas olearia</name>
    <dbReference type="NCBI Taxonomy" id="552546"/>
    <lineage>
        <taxon>Bacteria</taxon>
        <taxon>Pseudomonadati</taxon>
        <taxon>Bacteroidota</taxon>
        <taxon>Flavobacteriia</taxon>
        <taxon>Flavobacteriales</taxon>
        <taxon>Flavobacteriaceae</taxon>
        <taxon>Flagellimonas</taxon>
    </lineage>
</organism>
<sequence length="495" mass="54916">MKKYLTKTLILFLIIGCSKDEESVEIPLSSENYVLNFELPVNGEFIQGNVNDTSNTIEFNMQNAILENLAPKVTVSAKSTLTPSSSIPQDFNSSIFYTVTAENGNERIYEVIVNNAQLNSENSVLLFELEMNGEPIAGTIDEEEKLIEFNVAGAELTNLKPTVQISEGASIDPSPDIAQDFSRIVPYIITASDGTPVIYRVIVNNRPLSEERNIESFTVTDGTTMVEASIDEELGIITFDFGENDLTDLEAQVSISQYASLSPELNSIQDFTNPVVYTVTAENGEEKEYKVIANMPRITNIGGYSFQPKFFVGAEMSISGSFIDLSLPGSSIYLFDGTNTYPLDIVQYSDYMNGLTENSYINTVIPDATPTYSNYKILYEVNGVQTISSVTVDIKQEDAPLPLTVDKEVYHLNEEMVVTGENLTAYIAIPAPNGSIYLMDPRGSDISVNPEKTNMRVVLDRFPVFPSYYGKEPTETEIWFLEDGRRGRKITAVFD</sequence>
<name>A0A6I1E060_9FLAO</name>
<dbReference type="OrthoDB" id="1466621at2"/>
<dbReference type="Gene3D" id="2.60.40.2340">
    <property type="match status" value="3"/>
</dbReference>
<gene>
    <name evidence="1" type="ORF">F8C76_06720</name>
</gene>